<accession>A0ABQ4ZD31</accession>
<comment type="caution">
    <text evidence="2">The sequence shown here is derived from an EMBL/GenBank/DDBJ whole genome shotgun (WGS) entry which is preliminary data.</text>
</comment>
<gene>
    <name evidence="2" type="ORF">Tco_0769528</name>
</gene>
<keyword evidence="3" id="KW-1185">Reference proteome</keyword>
<name>A0ABQ4ZD31_9ASTR</name>
<feature type="compositionally biased region" description="Basic and acidic residues" evidence="1">
    <location>
        <begin position="18"/>
        <end position="37"/>
    </location>
</feature>
<organism evidence="2 3">
    <name type="scientific">Tanacetum coccineum</name>
    <dbReference type="NCBI Taxonomy" id="301880"/>
    <lineage>
        <taxon>Eukaryota</taxon>
        <taxon>Viridiplantae</taxon>
        <taxon>Streptophyta</taxon>
        <taxon>Embryophyta</taxon>
        <taxon>Tracheophyta</taxon>
        <taxon>Spermatophyta</taxon>
        <taxon>Magnoliopsida</taxon>
        <taxon>eudicotyledons</taxon>
        <taxon>Gunneridae</taxon>
        <taxon>Pentapetalae</taxon>
        <taxon>asterids</taxon>
        <taxon>campanulids</taxon>
        <taxon>Asterales</taxon>
        <taxon>Asteraceae</taxon>
        <taxon>Asteroideae</taxon>
        <taxon>Anthemideae</taxon>
        <taxon>Anthemidinae</taxon>
        <taxon>Tanacetum</taxon>
    </lineage>
</organism>
<dbReference type="Proteomes" id="UP001151760">
    <property type="component" value="Unassembled WGS sequence"/>
</dbReference>
<feature type="compositionally biased region" description="Low complexity" evidence="1">
    <location>
        <begin position="46"/>
        <end position="56"/>
    </location>
</feature>
<evidence type="ECO:0000313" key="2">
    <source>
        <dbReference type="EMBL" id="GJS86892.1"/>
    </source>
</evidence>
<protein>
    <submittedName>
        <fullName evidence="2">Uncharacterized protein</fullName>
    </submittedName>
</protein>
<feature type="compositionally biased region" description="Polar residues" evidence="1">
    <location>
        <begin position="57"/>
        <end position="66"/>
    </location>
</feature>
<proteinExistence type="predicted"/>
<sequence>MPSALNRDAGVKNGVSPHEGEKKRRNPRDDRSKHPKVENLQNGAQSPSSSEIPSSSLGLEQGSQHQECVKMLVPPY</sequence>
<feature type="region of interest" description="Disordered" evidence="1">
    <location>
        <begin position="1"/>
        <end position="76"/>
    </location>
</feature>
<dbReference type="EMBL" id="BQNB010011154">
    <property type="protein sequence ID" value="GJS86892.1"/>
    <property type="molecule type" value="Genomic_DNA"/>
</dbReference>
<reference evidence="2" key="1">
    <citation type="journal article" date="2022" name="Int. J. Mol. Sci.">
        <title>Draft Genome of Tanacetum Coccineum: Genomic Comparison of Closely Related Tanacetum-Family Plants.</title>
        <authorList>
            <person name="Yamashiro T."/>
            <person name="Shiraishi A."/>
            <person name="Nakayama K."/>
            <person name="Satake H."/>
        </authorList>
    </citation>
    <scope>NUCLEOTIDE SEQUENCE</scope>
</reference>
<evidence type="ECO:0000313" key="3">
    <source>
        <dbReference type="Proteomes" id="UP001151760"/>
    </source>
</evidence>
<reference evidence="2" key="2">
    <citation type="submission" date="2022-01" db="EMBL/GenBank/DDBJ databases">
        <authorList>
            <person name="Yamashiro T."/>
            <person name="Shiraishi A."/>
            <person name="Satake H."/>
            <person name="Nakayama K."/>
        </authorList>
    </citation>
    <scope>NUCLEOTIDE SEQUENCE</scope>
</reference>
<evidence type="ECO:0000256" key="1">
    <source>
        <dbReference type="SAM" id="MobiDB-lite"/>
    </source>
</evidence>